<dbReference type="Gene3D" id="3.40.630.10">
    <property type="entry name" value="Zn peptidases"/>
    <property type="match status" value="1"/>
</dbReference>
<dbReference type="InterPro" id="IPR023367">
    <property type="entry name" value="Peptidase_M42_dom2"/>
</dbReference>
<reference evidence="7 8" key="1">
    <citation type="submission" date="2021-08" db="EMBL/GenBank/DDBJ databases">
        <title>FDA dAtabase for Regulatory Grade micrObial Sequences (FDA-ARGOS): Supporting development and validation of Infectious Disease Dx tests.</title>
        <authorList>
            <person name="Sproer C."/>
            <person name="Gronow S."/>
            <person name="Severitt S."/>
            <person name="Schroder I."/>
            <person name="Tallon L."/>
            <person name="Sadzewicz L."/>
            <person name="Zhao X."/>
            <person name="Boylan J."/>
            <person name="Ott S."/>
            <person name="Bowen H."/>
            <person name="Vavikolanu K."/>
            <person name="Hazen T."/>
            <person name="Aluvathingal J."/>
            <person name="Nadendla S."/>
            <person name="Lowell S."/>
            <person name="Myers T."/>
            <person name="Yan Y."/>
            <person name="Sichtig H."/>
        </authorList>
    </citation>
    <scope>NUCLEOTIDE SEQUENCE [LARGE SCALE GENOMIC DNA]</scope>
    <source>
        <strain evidence="7 8">FDAARGOS_1460</strain>
    </source>
</reference>
<dbReference type="Pfam" id="PF05343">
    <property type="entry name" value="Peptidase_M42"/>
    <property type="match status" value="1"/>
</dbReference>
<evidence type="ECO:0000256" key="2">
    <source>
        <dbReference type="ARBA" id="ARBA00022438"/>
    </source>
</evidence>
<dbReference type="InterPro" id="IPR008007">
    <property type="entry name" value="Peptidase_M42"/>
</dbReference>
<keyword evidence="8" id="KW-1185">Reference proteome</keyword>
<evidence type="ECO:0000256" key="3">
    <source>
        <dbReference type="ARBA" id="ARBA00022670"/>
    </source>
</evidence>
<dbReference type="Proteomes" id="UP000734271">
    <property type="component" value="Unassembled WGS sequence"/>
</dbReference>
<keyword evidence="4" id="KW-0479">Metal-binding</keyword>
<keyword evidence="5" id="KW-0378">Hydrolase</keyword>
<evidence type="ECO:0000256" key="6">
    <source>
        <dbReference type="PIRNR" id="PIRNR001123"/>
    </source>
</evidence>
<gene>
    <name evidence="7" type="ORF">K8P03_04375</name>
</gene>
<proteinExistence type="inferred from homology"/>
<dbReference type="InterPro" id="IPR051464">
    <property type="entry name" value="Peptidase_M42_aminopept"/>
</dbReference>
<dbReference type="PANTHER" id="PTHR32481:SF0">
    <property type="entry name" value="AMINOPEPTIDASE YPDE-RELATED"/>
    <property type="match status" value="1"/>
</dbReference>
<dbReference type="PANTHER" id="PTHR32481">
    <property type="entry name" value="AMINOPEPTIDASE"/>
    <property type="match status" value="1"/>
</dbReference>
<dbReference type="EMBL" id="JAIPME010000002">
    <property type="protein sequence ID" value="MBZ2386531.1"/>
    <property type="molecule type" value="Genomic_DNA"/>
</dbReference>
<name>A0ABS7SYG4_9FIRM</name>
<protein>
    <recommendedName>
        <fullName evidence="9">Cellulase</fullName>
    </recommendedName>
</protein>
<dbReference type="SUPFAM" id="SSF101821">
    <property type="entry name" value="Aminopeptidase/glucanase lid domain"/>
    <property type="match status" value="1"/>
</dbReference>
<dbReference type="PIRSF" id="PIRSF001123">
    <property type="entry name" value="PepA_GA"/>
    <property type="match status" value="1"/>
</dbReference>
<keyword evidence="3" id="KW-0645">Protease</keyword>
<evidence type="ECO:0000256" key="5">
    <source>
        <dbReference type="ARBA" id="ARBA00022801"/>
    </source>
</evidence>
<dbReference type="RefSeq" id="WP_223418663.1">
    <property type="nucleotide sequence ID" value="NZ_JAIPME010000002.1"/>
</dbReference>
<comment type="caution">
    <text evidence="7">The sequence shown here is derived from an EMBL/GenBank/DDBJ whole genome shotgun (WGS) entry which is preliminary data.</text>
</comment>
<sequence length="353" mass="39498">MDLGKFKSLASLPGLSSFEDRVVSHLEKNLDAKDLEIQKDGIGSLIVKKKTKESKNPLKLMFATHIDEIGFLVEDFRGNFLKLRPVGSTWTHLVVGQIYQLINKDGKRYFGVISSPATHGRSQEEKSKTLSQDELYLDLGLEDGDFDKLNIGIGDEVVPYAPDLDLANDKFFLEKAIDNRISAYLGEEVLACDLKNKTDLYWAFTVQEEPGLRGARTVTDVIRPDLAFAIDTTLAGDTIFDKNSVKLGGGLVLSFIDSNSIAHRGLMRWVENLCEANHIKYQYAVFNKGGTDSGNIHKSLDGIINMSLSIPVRYMHTNHTLANTDDVDSCLRLVKIIIENLDEKEFEKIKDLQ</sequence>
<evidence type="ECO:0000256" key="1">
    <source>
        <dbReference type="ARBA" id="ARBA00006272"/>
    </source>
</evidence>
<accession>A0ABS7SYG4</accession>
<keyword evidence="2" id="KW-0031">Aminopeptidase</keyword>
<evidence type="ECO:0008006" key="9">
    <source>
        <dbReference type="Google" id="ProtNLM"/>
    </source>
</evidence>
<dbReference type="SUPFAM" id="SSF53187">
    <property type="entry name" value="Zn-dependent exopeptidases"/>
    <property type="match status" value="1"/>
</dbReference>
<organism evidence="7 8">
    <name type="scientific">Anaerococcus murdochii</name>
    <dbReference type="NCBI Taxonomy" id="411577"/>
    <lineage>
        <taxon>Bacteria</taxon>
        <taxon>Bacillati</taxon>
        <taxon>Bacillota</taxon>
        <taxon>Tissierellia</taxon>
        <taxon>Tissierellales</taxon>
        <taxon>Peptoniphilaceae</taxon>
        <taxon>Anaerococcus</taxon>
    </lineage>
</organism>
<evidence type="ECO:0000313" key="7">
    <source>
        <dbReference type="EMBL" id="MBZ2386531.1"/>
    </source>
</evidence>
<evidence type="ECO:0000256" key="4">
    <source>
        <dbReference type="ARBA" id="ARBA00022723"/>
    </source>
</evidence>
<evidence type="ECO:0000313" key="8">
    <source>
        <dbReference type="Proteomes" id="UP000734271"/>
    </source>
</evidence>
<comment type="similarity">
    <text evidence="1 6">Belongs to the peptidase M42 family.</text>
</comment>
<dbReference type="Gene3D" id="2.40.30.40">
    <property type="entry name" value="Peptidase M42, domain 2"/>
    <property type="match status" value="1"/>
</dbReference>